<proteinExistence type="predicted"/>
<feature type="signal peptide" evidence="1">
    <location>
        <begin position="1"/>
        <end position="30"/>
    </location>
</feature>
<dbReference type="PANTHER" id="PTHR36307">
    <property type="entry name" value="FLAGELLA BASAL BODY P-RING FORMATION PROTEIN FLGA"/>
    <property type="match status" value="1"/>
</dbReference>
<dbReference type="CDD" id="cd11614">
    <property type="entry name" value="SAF_CpaB_FlgA_like"/>
    <property type="match status" value="1"/>
</dbReference>
<dbReference type="InterPro" id="IPR017585">
    <property type="entry name" value="SAF_FlgA"/>
</dbReference>
<dbReference type="Gene3D" id="2.30.30.760">
    <property type="match status" value="1"/>
</dbReference>
<evidence type="ECO:0000313" key="3">
    <source>
        <dbReference type="EMBL" id="QLO12816.1"/>
    </source>
</evidence>
<dbReference type="RefSeq" id="WP_117342028.1">
    <property type="nucleotide sequence ID" value="NZ_CP038856.1"/>
</dbReference>
<sequence length="256" mass="27933">MKLSPRIRKPSFPFVAITLLALSIALPLHAAVHPVQHSAREQINAQVLTAASQQIDALAQKQQWHDYRYTFNVYIPSMVATAPLCPSEPHISASSPAETALSRMNFEVSCPGHTGWKVSVAVRPDVFVPVVMPKSLIERDTVLTVDDLQLKKYHISGQRNELLMQLDDAVGLTSKRTLQPGKPLTRAELVQPILVKRDQPVTIVSHMAGITASMPGVALKNGRKGEVIKIRNTSSQRVISGVVDDTGIVSTLTATQ</sequence>
<reference evidence="4" key="1">
    <citation type="submission" date="2020-06" db="EMBL/GenBank/DDBJ databases">
        <title>REHAB project genomes.</title>
        <authorList>
            <person name="Shaw L.P."/>
        </authorList>
    </citation>
    <scope>NUCLEOTIDE SEQUENCE [LARGE SCALE GENOMIC DNA]</scope>
    <source>
        <strain evidence="4">RHBSTW-00398</strain>
    </source>
</reference>
<keyword evidence="3" id="KW-0969">Cilium</keyword>
<feature type="chain" id="PRO_5042015053" evidence="1">
    <location>
        <begin position="31"/>
        <end position="256"/>
    </location>
</feature>
<dbReference type="Gene3D" id="3.90.1210.10">
    <property type="entry name" value="Antifreeze-like/N-acetylneuraminic acid synthase C-terminal domain"/>
    <property type="match status" value="1"/>
</dbReference>
<dbReference type="AlphaFoldDB" id="A0AAE7GRT8"/>
<dbReference type="EMBL" id="CP055538">
    <property type="protein sequence ID" value="QLO12816.1"/>
    <property type="molecule type" value="Genomic_DNA"/>
</dbReference>
<keyword evidence="3" id="KW-0966">Cell projection</keyword>
<protein>
    <submittedName>
        <fullName evidence="3">Flagellar basal body P-ring formation protein FlgA</fullName>
    </submittedName>
</protein>
<dbReference type="Pfam" id="PF13144">
    <property type="entry name" value="ChapFlgA"/>
    <property type="match status" value="1"/>
</dbReference>
<dbReference type="Proteomes" id="UP000510650">
    <property type="component" value="Chromosome"/>
</dbReference>
<name>A0AAE7GRT8_CITFR</name>
<dbReference type="PANTHER" id="PTHR36307:SF1">
    <property type="entry name" value="FLAGELLA BASAL BODY P-RING FORMATION PROTEIN FLGA"/>
    <property type="match status" value="1"/>
</dbReference>
<keyword evidence="1" id="KW-0732">Signal</keyword>
<accession>A0AAE7GRT8</accession>
<organism evidence="3 4">
    <name type="scientific">Citrobacter freundii</name>
    <dbReference type="NCBI Taxonomy" id="546"/>
    <lineage>
        <taxon>Bacteria</taxon>
        <taxon>Pseudomonadati</taxon>
        <taxon>Pseudomonadota</taxon>
        <taxon>Gammaproteobacteria</taxon>
        <taxon>Enterobacterales</taxon>
        <taxon>Enterobacteriaceae</taxon>
        <taxon>Citrobacter</taxon>
        <taxon>Citrobacter freundii complex</taxon>
    </lineage>
</organism>
<keyword evidence="3" id="KW-0282">Flagellum</keyword>
<dbReference type="GO" id="GO:0044780">
    <property type="term" value="P:bacterial-type flagellum assembly"/>
    <property type="evidence" value="ECO:0007669"/>
    <property type="project" value="InterPro"/>
</dbReference>
<feature type="domain" description="Flagella basal body P-ring formation protein FlgA SAF" evidence="2">
    <location>
        <begin position="129"/>
        <end position="249"/>
    </location>
</feature>
<dbReference type="InterPro" id="IPR039246">
    <property type="entry name" value="Flagellar_FlgA"/>
</dbReference>
<evidence type="ECO:0000259" key="2">
    <source>
        <dbReference type="Pfam" id="PF13144"/>
    </source>
</evidence>
<dbReference type="NCBIfam" id="TIGR03170">
    <property type="entry name" value="flgA_cterm"/>
    <property type="match status" value="1"/>
</dbReference>
<evidence type="ECO:0000313" key="4">
    <source>
        <dbReference type="Proteomes" id="UP000510650"/>
    </source>
</evidence>
<gene>
    <name evidence="3" type="primary">flgA</name>
    <name evidence="3" type="ORF">HV183_04835</name>
</gene>
<evidence type="ECO:0000256" key="1">
    <source>
        <dbReference type="SAM" id="SignalP"/>
    </source>
</evidence>